<keyword evidence="5" id="KW-0233">DNA recombination</keyword>
<dbReference type="EMBL" id="PEWY01000180">
    <property type="protein sequence ID" value="PIU36363.1"/>
    <property type="molecule type" value="Genomic_DNA"/>
</dbReference>
<accession>A0A2M6YSA4</accession>
<dbReference type="Proteomes" id="UP000230184">
    <property type="component" value="Unassembled WGS sequence"/>
</dbReference>
<comment type="caution">
    <text evidence="6">The sequence shown here is derived from an EMBL/GenBank/DDBJ whole genome shotgun (WGS) entry which is preliminary data.</text>
</comment>
<keyword evidence="4" id="KW-0238">DNA-binding</keyword>
<reference evidence="7" key="1">
    <citation type="submission" date="2017-09" db="EMBL/GenBank/DDBJ databases">
        <title>Depth-based differentiation of microbial function through sediment-hosted aquifers and enrichment of novel symbionts in the deep terrestrial subsurface.</title>
        <authorList>
            <person name="Probst A.J."/>
            <person name="Ladd B."/>
            <person name="Jarett J.K."/>
            <person name="Geller-Mcgrath D.E."/>
            <person name="Sieber C.M.K."/>
            <person name="Emerson J.B."/>
            <person name="Anantharaman K."/>
            <person name="Thomas B.C."/>
            <person name="Malmstrom R."/>
            <person name="Stieglmeier M."/>
            <person name="Klingl A."/>
            <person name="Woyke T."/>
            <person name="Ryan C.M."/>
            <person name="Banfield J.F."/>
        </authorList>
    </citation>
    <scope>NUCLEOTIDE SEQUENCE [LARGE SCALE GENOMIC DNA]</scope>
</reference>
<organism evidence="6 7">
    <name type="scientific">Candidatus Roizmanbacteria bacterium CG07_land_8_20_14_0_80_34_15</name>
    <dbReference type="NCBI Taxonomy" id="1974849"/>
    <lineage>
        <taxon>Bacteria</taxon>
        <taxon>Candidatus Roizmaniibacteriota</taxon>
    </lineage>
</organism>
<name>A0A2M6YSA4_9BACT</name>
<dbReference type="Pfam" id="PF00872">
    <property type="entry name" value="Transposase_mut"/>
    <property type="match status" value="1"/>
</dbReference>
<dbReference type="InterPro" id="IPR001207">
    <property type="entry name" value="Transposase_mutator"/>
</dbReference>
<evidence type="ECO:0000313" key="7">
    <source>
        <dbReference type="Proteomes" id="UP000230184"/>
    </source>
</evidence>
<evidence type="ECO:0000256" key="1">
    <source>
        <dbReference type="ARBA" id="ARBA00002190"/>
    </source>
</evidence>
<comment type="function">
    <text evidence="1">Required for the transposition of the insertion element.</text>
</comment>
<keyword evidence="3" id="KW-0815">Transposition</keyword>
<evidence type="ECO:0000256" key="4">
    <source>
        <dbReference type="ARBA" id="ARBA00023125"/>
    </source>
</evidence>
<dbReference type="GO" id="GO:0003677">
    <property type="term" value="F:DNA binding"/>
    <property type="evidence" value="ECO:0007669"/>
    <property type="project" value="UniProtKB-KW"/>
</dbReference>
<proteinExistence type="inferred from homology"/>
<comment type="similarity">
    <text evidence="2">Belongs to the transposase mutator family.</text>
</comment>
<evidence type="ECO:0000256" key="2">
    <source>
        <dbReference type="ARBA" id="ARBA00010961"/>
    </source>
</evidence>
<protein>
    <recommendedName>
        <fullName evidence="8">IS1249 family transposase</fullName>
    </recommendedName>
</protein>
<gene>
    <name evidence="6" type="ORF">COT02_06310</name>
</gene>
<evidence type="ECO:0000256" key="3">
    <source>
        <dbReference type="ARBA" id="ARBA00022578"/>
    </source>
</evidence>
<dbReference type="PROSITE" id="PS01007">
    <property type="entry name" value="TRANSPOSASE_MUTATOR"/>
    <property type="match status" value="1"/>
</dbReference>
<dbReference type="GO" id="GO:0006313">
    <property type="term" value="P:DNA transposition"/>
    <property type="evidence" value="ECO:0007669"/>
    <property type="project" value="InterPro"/>
</dbReference>
<sequence length="314" mass="37260">MQRWGKTAAGTVRWYCPVCRNSRVKSRTDVTIKSTYELFLLWITGTRSLEDIAHQYHVSIQSVHSWFKPYWDSKPQPIVSMKTSDVLVIDGLYLESRNHCVLIGKTPYAVIFWMFAERETYGSWLLFFRHMHAPRIVVCDGQRGMRSAIHDAWPTTRIQRCVVHVFQLATARLTQRPKTQTGQQLRVLVHELFAVRTRRQKRRWMRVYRKWRKQHNQFLKERTIGEQPGKKRTWWYTHKRIRSVRTLLDNALPDLFTYIGHHEIPRTTNHVEGGINSRLSELLYRHRGIPLVKKEVLVATFLSKKQGQKTNTKL</sequence>
<dbReference type="GO" id="GO:0004803">
    <property type="term" value="F:transposase activity"/>
    <property type="evidence" value="ECO:0007669"/>
    <property type="project" value="InterPro"/>
</dbReference>
<evidence type="ECO:0000313" key="6">
    <source>
        <dbReference type="EMBL" id="PIU36363.1"/>
    </source>
</evidence>
<evidence type="ECO:0000256" key="5">
    <source>
        <dbReference type="ARBA" id="ARBA00023172"/>
    </source>
</evidence>
<evidence type="ECO:0008006" key="8">
    <source>
        <dbReference type="Google" id="ProtNLM"/>
    </source>
</evidence>
<dbReference type="AlphaFoldDB" id="A0A2M6YSA4"/>